<dbReference type="Pfam" id="PF10058">
    <property type="entry name" value="Zn_ribbon_10"/>
    <property type="match status" value="1"/>
</dbReference>
<evidence type="ECO:0000256" key="3">
    <source>
        <dbReference type="SAM" id="MobiDB-lite"/>
    </source>
</evidence>
<feature type="compositionally biased region" description="Low complexity" evidence="3">
    <location>
        <begin position="298"/>
        <end position="315"/>
    </location>
</feature>
<keyword evidence="2" id="KW-0472">Membrane</keyword>
<comment type="function">
    <text evidence="2">Plays a role in determining ER morphology.</text>
</comment>
<dbReference type="PANTHER" id="PTHR22166:SF12">
    <property type="entry name" value="ENDOPLASMIC RETICULUM JUNCTION FORMATION PROTEIN LUNAPARK"/>
    <property type="match status" value="1"/>
</dbReference>
<evidence type="ECO:0000313" key="6">
    <source>
        <dbReference type="WBParaSite" id="Pan_g7131.t1"/>
    </source>
</evidence>
<dbReference type="WBParaSite" id="Pan_g7131.t1">
    <property type="protein sequence ID" value="Pan_g7131.t1"/>
    <property type="gene ID" value="Pan_g7131"/>
</dbReference>
<evidence type="ECO:0000313" key="5">
    <source>
        <dbReference type="Proteomes" id="UP000492821"/>
    </source>
</evidence>
<dbReference type="PANTHER" id="PTHR22166">
    <property type="entry name" value="ENDOPLASMIC RETICULUM JUNCTION FORMATION PROTEIN LUNAPARK"/>
    <property type="match status" value="1"/>
</dbReference>
<feature type="domain" description="Lunapark zinc ribbon" evidence="4">
    <location>
        <begin position="231"/>
        <end position="280"/>
    </location>
</feature>
<keyword evidence="2" id="KW-0862">Zinc</keyword>
<dbReference type="GO" id="GO:0071788">
    <property type="term" value="P:endoplasmic reticulum tubular network maintenance"/>
    <property type="evidence" value="ECO:0007669"/>
    <property type="project" value="UniProtKB-UniRule"/>
</dbReference>
<sequence length="341" mass="37722">MGSAFSRATEPKHELERISEEVKQINECIRGLDEQQTFAVKLTLVSIGIGVISIAIGFLSQRPDINPIVVCVIALLVLLILYYFFLSVVRRIYRYRTNKQYTLKEVLLKKREEILKTVKEKESYNTARELIMKYGNEEDLKAVDLVNKLTTPAPPPPVKVSPPNGSVLRPGAPQEKPQELKQRGPPITPLNNMPPPGINGGAQIPPGMMTPVPGFRTPTIRPLPAITRTPIDKVLDFFIGDGPSYRYALICSNCNAHNGLALPEEFERIAYHCARCNHFNSRRKGSNTLPIRPPMTTSALPSRSASVASRASALEADVDAKVPPSQETPKMPKPDATAEPR</sequence>
<dbReference type="GO" id="GO:0008270">
    <property type="term" value="F:zinc ion binding"/>
    <property type="evidence" value="ECO:0007669"/>
    <property type="project" value="UniProtKB-KW"/>
</dbReference>
<name>A0A7E5A0Y9_PANRE</name>
<dbReference type="Proteomes" id="UP000492821">
    <property type="component" value="Unassembled WGS sequence"/>
</dbReference>
<keyword evidence="2" id="KW-0863">Zinc-finger</keyword>
<dbReference type="GO" id="GO:1903373">
    <property type="term" value="P:positive regulation of endoplasmic reticulum tubular network organization"/>
    <property type="evidence" value="ECO:0007669"/>
    <property type="project" value="UniProtKB-UniRule"/>
</dbReference>
<organism evidence="5 6">
    <name type="scientific">Panagrellus redivivus</name>
    <name type="common">Microworm</name>
    <dbReference type="NCBI Taxonomy" id="6233"/>
    <lineage>
        <taxon>Eukaryota</taxon>
        <taxon>Metazoa</taxon>
        <taxon>Ecdysozoa</taxon>
        <taxon>Nematoda</taxon>
        <taxon>Chromadorea</taxon>
        <taxon>Rhabditida</taxon>
        <taxon>Tylenchina</taxon>
        <taxon>Panagrolaimomorpha</taxon>
        <taxon>Panagrolaimoidea</taxon>
        <taxon>Panagrolaimidae</taxon>
        <taxon>Panagrellus</taxon>
    </lineage>
</organism>
<evidence type="ECO:0000256" key="1">
    <source>
        <dbReference type="ARBA" id="ARBA00009940"/>
    </source>
</evidence>
<dbReference type="GO" id="GO:0098826">
    <property type="term" value="C:endoplasmic reticulum tubular network membrane"/>
    <property type="evidence" value="ECO:0007669"/>
    <property type="project" value="UniProtKB-UniRule"/>
</dbReference>
<dbReference type="AlphaFoldDB" id="A0A7E5A0Y9"/>
<comment type="similarity">
    <text evidence="1 2">Belongs to the lunapark family.</text>
</comment>
<accession>A0A7E5A0Y9</accession>
<reference evidence="6" key="2">
    <citation type="submission" date="2020-10" db="UniProtKB">
        <authorList>
            <consortium name="WormBaseParasite"/>
        </authorList>
    </citation>
    <scope>IDENTIFICATION</scope>
</reference>
<proteinExistence type="inferred from homology"/>
<feature type="region of interest" description="Disordered" evidence="3">
    <location>
        <begin position="282"/>
        <end position="341"/>
    </location>
</feature>
<evidence type="ECO:0000259" key="4">
    <source>
        <dbReference type="Pfam" id="PF10058"/>
    </source>
</evidence>
<keyword evidence="2" id="KW-1133">Transmembrane helix</keyword>
<reference evidence="5" key="1">
    <citation type="journal article" date="2013" name="Genetics">
        <title>The draft genome and transcriptome of Panagrellus redivivus are shaped by the harsh demands of a free-living lifestyle.</title>
        <authorList>
            <person name="Srinivasan J."/>
            <person name="Dillman A.R."/>
            <person name="Macchietto M.G."/>
            <person name="Heikkinen L."/>
            <person name="Lakso M."/>
            <person name="Fracchia K.M."/>
            <person name="Antoshechkin I."/>
            <person name="Mortazavi A."/>
            <person name="Wong G."/>
            <person name="Sternberg P.W."/>
        </authorList>
    </citation>
    <scope>NUCLEOTIDE SEQUENCE [LARGE SCALE GENOMIC DNA]</scope>
    <source>
        <strain evidence="5">MT8872</strain>
    </source>
</reference>
<comment type="subcellular location">
    <subcellularLocation>
        <location evidence="2">Endoplasmic reticulum membrane</location>
        <topology evidence="2">Multi-pass membrane protein</topology>
    </subcellularLocation>
</comment>
<dbReference type="InterPro" id="IPR019273">
    <property type="entry name" value="Lunapark_Znf"/>
</dbReference>
<feature type="transmembrane region" description="Helical" evidence="2">
    <location>
        <begin position="38"/>
        <end position="59"/>
    </location>
</feature>
<keyword evidence="2" id="KW-0812">Transmembrane</keyword>
<dbReference type="InterPro" id="IPR040115">
    <property type="entry name" value="Lnp"/>
</dbReference>
<feature type="compositionally biased region" description="Basic and acidic residues" evidence="3">
    <location>
        <begin position="330"/>
        <end position="341"/>
    </location>
</feature>
<keyword evidence="5" id="KW-1185">Reference proteome</keyword>
<feature type="transmembrane region" description="Helical" evidence="2">
    <location>
        <begin position="65"/>
        <end position="86"/>
    </location>
</feature>
<comment type="domain">
    <text evidence="2">The C4-type zinc finger motif is necessary both for its ER three-way tubular junction localization and formation.</text>
</comment>
<protein>
    <recommendedName>
        <fullName evidence="2">Endoplasmic reticulum junction formation protein lunapark</fullName>
    </recommendedName>
</protein>
<feature type="region of interest" description="Disordered" evidence="3">
    <location>
        <begin position="152"/>
        <end position="189"/>
    </location>
</feature>
<keyword evidence="2" id="KW-0256">Endoplasmic reticulum</keyword>
<keyword evidence="2" id="KW-0479">Metal-binding</keyword>
<evidence type="ECO:0000256" key="2">
    <source>
        <dbReference type="RuleBase" id="RU367073"/>
    </source>
</evidence>